<feature type="region of interest" description="Disordered" evidence="1">
    <location>
        <begin position="109"/>
        <end position="128"/>
    </location>
</feature>
<proteinExistence type="predicted"/>
<name>A0ABQ6IBQ5_9MICO</name>
<comment type="caution">
    <text evidence="2">The sequence shown here is derived from an EMBL/GenBank/DDBJ whole genome shotgun (WGS) entry which is preliminary data.</text>
</comment>
<sequence length="128" mass="14428">MRKNLGLVETLGDLRALLDALPLDQPYPGEGAEGPRGRQGTPKSPSCPEGWLDTQDITSDLELRLREAEPERLRRLASRARRTPRGCLRLRRLLLVAQMAAFAARRAVTRRKTGHRGPMARAARRVRR</sequence>
<dbReference type="EMBL" id="BSUN01000001">
    <property type="protein sequence ID" value="GMA34169.1"/>
    <property type="molecule type" value="Genomic_DNA"/>
</dbReference>
<evidence type="ECO:0000313" key="3">
    <source>
        <dbReference type="Proteomes" id="UP001157125"/>
    </source>
</evidence>
<evidence type="ECO:0000256" key="1">
    <source>
        <dbReference type="SAM" id="MobiDB-lite"/>
    </source>
</evidence>
<evidence type="ECO:0000313" key="2">
    <source>
        <dbReference type="EMBL" id="GMA34169.1"/>
    </source>
</evidence>
<protein>
    <submittedName>
        <fullName evidence="2">Uncharacterized protein</fullName>
    </submittedName>
</protein>
<reference evidence="3" key="1">
    <citation type="journal article" date="2019" name="Int. J. Syst. Evol. Microbiol.">
        <title>The Global Catalogue of Microorganisms (GCM) 10K type strain sequencing project: providing services to taxonomists for standard genome sequencing and annotation.</title>
        <authorList>
            <consortium name="The Broad Institute Genomics Platform"/>
            <consortium name="The Broad Institute Genome Sequencing Center for Infectious Disease"/>
            <person name="Wu L."/>
            <person name="Ma J."/>
        </authorList>
    </citation>
    <scope>NUCLEOTIDE SEQUENCE [LARGE SCALE GENOMIC DNA]</scope>
    <source>
        <strain evidence="3">NBRC 112299</strain>
    </source>
</reference>
<feature type="region of interest" description="Disordered" evidence="1">
    <location>
        <begin position="24"/>
        <end position="53"/>
    </location>
</feature>
<gene>
    <name evidence="2" type="ORF">GCM10025876_03730</name>
</gene>
<dbReference type="Proteomes" id="UP001157125">
    <property type="component" value="Unassembled WGS sequence"/>
</dbReference>
<accession>A0ABQ6IBQ5</accession>
<keyword evidence="3" id="KW-1185">Reference proteome</keyword>
<organism evidence="2 3">
    <name type="scientific">Demequina litorisediminis</name>
    <dbReference type="NCBI Taxonomy" id="1849022"/>
    <lineage>
        <taxon>Bacteria</taxon>
        <taxon>Bacillati</taxon>
        <taxon>Actinomycetota</taxon>
        <taxon>Actinomycetes</taxon>
        <taxon>Micrococcales</taxon>
        <taxon>Demequinaceae</taxon>
        <taxon>Demequina</taxon>
    </lineage>
</organism>